<dbReference type="OrthoDB" id="341300at2759"/>
<evidence type="ECO:0000313" key="3">
    <source>
        <dbReference type="Proteomes" id="UP000616769"/>
    </source>
</evidence>
<organism evidence="2 3">
    <name type="scientific">Sarcoptes scabiei</name>
    <name type="common">Itch mite</name>
    <name type="synonym">Acarus scabiei</name>
    <dbReference type="NCBI Taxonomy" id="52283"/>
    <lineage>
        <taxon>Eukaryota</taxon>
        <taxon>Metazoa</taxon>
        <taxon>Ecdysozoa</taxon>
        <taxon>Arthropoda</taxon>
        <taxon>Chelicerata</taxon>
        <taxon>Arachnida</taxon>
        <taxon>Acari</taxon>
        <taxon>Acariformes</taxon>
        <taxon>Sarcoptiformes</taxon>
        <taxon>Astigmata</taxon>
        <taxon>Psoroptidia</taxon>
        <taxon>Sarcoptoidea</taxon>
        <taxon>Sarcoptidae</taxon>
        <taxon>Sarcoptinae</taxon>
        <taxon>Sarcoptes</taxon>
    </lineage>
</organism>
<dbReference type="AlphaFoldDB" id="A0A132ABW8"/>
<dbReference type="PANTHER" id="PTHR11158">
    <property type="entry name" value="MSF1/PX19 RELATED"/>
    <property type="match status" value="1"/>
</dbReference>
<dbReference type="Pfam" id="PF04707">
    <property type="entry name" value="PRELI"/>
    <property type="match status" value="1"/>
</dbReference>
<evidence type="ECO:0000313" key="2">
    <source>
        <dbReference type="EMBL" id="KPM08407.1"/>
    </source>
</evidence>
<dbReference type="InterPro" id="IPR018797">
    <property type="entry name" value="FAM98"/>
</dbReference>
<dbReference type="PROSITE" id="PS50904">
    <property type="entry name" value="PRELI_MSF1"/>
    <property type="match status" value="1"/>
</dbReference>
<accession>A0A132ABW8</accession>
<name>A0A132ABW8_SARSC</name>
<evidence type="ECO:0000256" key="1">
    <source>
        <dbReference type="ARBA" id="ARBA00007218"/>
    </source>
</evidence>
<comment type="caution">
    <text evidence="2">The sequence shown here is derived from an EMBL/GenBank/DDBJ whole genome shotgun (WGS) entry which is preliminary data.</text>
</comment>
<dbReference type="InterPro" id="IPR037365">
    <property type="entry name" value="Slowmo/Ups"/>
</dbReference>
<protein>
    <submittedName>
        <fullName evidence="2">PRELI domain-containing protein 1, mitochondrial-like protein</fullName>
    </submittedName>
</protein>
<dbReference type="GO" id="GO:0005758">
    <property type="term" value="C:mitochondrial intermembrane space"/>
    <property type="evidence" value="ECO:0007669"/>
    <property type="project" value="InterPro"/>
</dbReference>
<sequence>DENDIDAFVIELNSFLHELGSIYADSFDKTDSTMRLSILHSVSGDLLAARIRFLHKFNADINVSSEKLNFSNDIKIINKCLGISSNLKDLKLYFQSVKEKLNQNLLKLQEEDSLLLPNKQKLSREQWKELKKINEKLMNEYAIRREMLLRRADLTINSFSWKEDKSRSVDEETIKNIYRENRKSWSQKQTLNYAWDQVVYAFWNRYPNPFSKHVITEDVTHRSVSKDGRLFTKRLLKKTNNAPKWTERFLPAKFVFIIEESIIDCKSKTLITYTRNIGLQHLMTLEEKVVYKQDSTDKSSTVCERQAWINSTFYGLSSAIQRLGLERYKQNIKKAYKGFNYTLEMLYDSAIQKIESTNRSAFNPILKQKLRQSANKASEFAKSNIPVVVASNDN</sequence>
<dbReference type="InterPro" id="IPR006797">
    <property type="entry name" value="PRELI/MSF1_dom"/>
</dbReference>
<gene>
    <name evidence="2" type="ORF">QR98_0069240</name>
</gene>
<dbReference type="Proteomes" id="UP000616769">
    <property type="component" value="Unassembled WGS sequence"/>
</dbReference>
<feature type="non-terminal residue" evidence="2">
    <location>
        <position position="1"/>
    </location>
</feature>
<reference evidence="2 3" key="1">
    <citation type="journal article" date="2015" name="Parasit. Vectors">
        <title>Draft genome of the scabies mite.</title>
        <authorList>
            <person name="Rider S.D.Jr."/>
            <person name="Morgan M.S."/>
            <person name="Arlian L.G."/>
        </authorList>
    </citation>
    <scope>NUCLEOTIDE SEQUENCE [LARGE SCALE GENOMIC DNA]</scope>
    <source>
        <strain evidence="2">Arlian Lab</strain>
    </source>
</reference>
<dbReference type="Pfam" id="PF10239">
    <property type="entry name" value="DUF2465"/>
    <property type="match status" value="1"/>
</dbReference>
<dbReference type="VEuPathDB" id="VectorBase:SSCA005161"/>
<proteinExistence type="inferred from homology"/>
<dbReference type="EMBL" id="JXLN01012377">
    <property type="protein sequence ID" value="KPM08407.1"/>
    <property type="molecule type" value="Genomic_DNA"/>
</dbReference>
<comment type="similarity">
    <text evidence="1">Belongs to the FAM98 family.</text>
</comment>